<feature type="compositionally biased region" description="Basic and acidic residues" evidence="1">
    <location>
        <begin position="266"/>
        <end position="326"/>
    </location>
</feature>
<comment type="caution">
    <text evidence="3">The sequence shown here is derived from an EMBL/GenBank/DDBJ whole genome shotgun (WGS) entry which is preliminary data.</text>
</comment>
<feature type="compositionally biased region" description="Basic and acidic residues" evidence="1">
    <location>
        <begin position="247"/>
        <end position="258"/>
    </location>
</feature>
<feature type="region of interest" description="Disordered" evidence="1">
    <location>
        <begin position="1"/>
        <end position="46"/>
    </location>
</feature>
<dbReference type="InterPro" id="IPR050704">
    <property type="entry name" value="Peptidase_C85-like"/>
</dbReference>
<evidence type="ECO:0000259" key="2">
    <source>
        <dbReference type="PROSITE" id="PS50802"/>
    </source>
</evidence>
<dbReference type="CDD" id="cd22771">
    <property type="entry name" value="OTU_plant_OTU7-like"/>
    <property type="match status" value="1"/>
</dbReference>
<evidence type="ECO:0000313" key="3">
    <source>
        <dbReference type="EMBL" id="PRP88955.1"/>
    </source>
</evidence>
<evidence type="ECO:0000313" key="4">
    <source>
        <dbReference type="Proteomes" id="UP000241769"/>
    </source>
</evidence>
<proteinExistence type="predicted"/>
<feature type="domain" description="OTU" evidence="2">
    <location>
        <begin position="66"/>
        <end position="176"/>
    </location>
</feature>
<dbReference type="GO" id="GO:0016579">
    <property type="term" value="P:protein deubiquitination"/>
    <property type="evidence" value="ECO:0007669"/>
    <property type="project" value="TreeGrafter"/>
</dbReference>
<dbReference type="SUPFAM" id="SSF54001">
    <property type="entry name" value="Cysteine proteinases"/>
    <property type="match status" value="1"/>
</dbReference>
<dbReference type="PANTHER" id="PTHR12419:SF7">
    <property type="entry name" value="OTU DOMAIN-CONTAINING PROTEIN 3"/>
    <property type="match status" value="1"/>
</dbReference>
<protein>
    <recommendedName>
        <fullName evidence="2">OTU domain-containing protein</fullName>
    </recommendedName>
</protein>
<feature type="region of interest" description="Disordered" evidence="1">
    <location>
        <begin position="499"/>
        <end position="518"/>
    </location>
</feature>
<dbReference type="Gene3D" id="3.90.70.80">
    <property type="match status" value="1"/>
</dbReference>
<feature type="compositionally biased region" description="Basic residues" evidence="1">
    <location>
        <begin position="437"/>
        <end position="446"/>
    </location>
</feature>
<keyword evidence="4" id="KW-1185">Reference proteome</keyword>
<dbReference type="PROSITE" id="PS50802">
    <property type="entry name" value="OTU"/>
    <property type="match status" value="1"/>
</dbReference>
<dbReference type="AlphaFoldDB" id="A0A2P6NYC4"/>
<name>A0A2P6NYC4_9EUKA</name>
<reference evidence="3 4" key="1">
    <citation type="journal article" date="2018" name="Genome Biol. Evol.">
        <title>Multiple Roots of Fruiting Body Formation in Amoebozoa.</title>
        <authorList>
            <person name="Hillmann F."/>
            <person name="Forbes G."/>
            <person name="Novohradska S."/>
            <person name="Ferling I."/>
            <person name="Riege K."/>
            <person name="Groth M."/>
            <person name="Westermann M."/>
            <person name="Marz M."/>
            <person name="Spaller T."/>
            <person name="Winckler T."/>
            <person name="Schaap P."/>
            <person name="Glockner G."/>
        </authorList>
    </citation>
    <scope>NUCLEOTIDE SEQUENCE [LARGE SCALE GENOMIC DNA]</scope>
    <source>
        <strain evidence="3 4">Jena</strain>
    </source>
</reference>
<accession>A0A2P6NYC4</accession>
<sequence length="603" mass="68405">MGKKKGQVKEVQNAHAQRNNKKEEREARGAAKKDRDRSRHGGDGWRSDFRKFNDQIGIFDLYVKDRRAVSDQIEGHPNSHAEVRKKTVECLEENRPFFEPFIEDDVPFDRYISDMKKNGTWGGHLELQAMSLVYQVNIVIHQLDQPRWEVNNFGAEQRSIHLSYHRGDHYASIRNVGQPNGVPNVIITSRPARRANEEGPTPEEKLVMASTNVPLAVARHAIRECGGADYAIEYLIASNGQDYNLTEDSRDPESKQEIQEGAAEQEIPKTEDPTAREESPLDEKSKTKEDNQEGESERKEGDMKREKGPSEKVHINGDGEDRREREEPLVASLDIEEETPFPKEISQTRVNTLQDVLKDLDAQETILRHSMSNAKASVLDKIAIVLLSIEEQKEGYRREIALIQAALLNSDDEREEDTHEEGEAHEEGETSKERKPNMRRGPTRQQKKAEKRREKMERRRNADTASTKSSSKEQKDNGGENVLFMSKPSCSVSVGKIKPTSEMSTMGNTVSVHKLRRQSSETCDMNLREVQESTGLSQKPLKGALRKTSPSTSRYMLDITAPSTQTMDMLTDQTLRSLLNDIDPTTTLFEGFNSFGTNMSEEN</sequence>
<feature type="compositionally biased region" description="Acidic residues" evidence="1">
    <location>
        <begin position="411"/>
        <end position="420"/>
    </location>
</feature>
<dbReference type="EMBL" id="MDYQ01000006">
    <property type="protein sequence ID" value="PRP88955.1"/>
    <property type="molecule type" value="Genomic_DNA"/>
</dbReference>
<dbReference type="OrthoDB" id="415023at2759"/>
<dbReference type="Proteomes" id="UP000241769">
    <property type="component" value="Unassembled WGS sequence"/>
</dbReference>
<dbReference type="InterPro" id="IPR038765">
    <property type="entry name" value="Papain-like_cys_pep_sf"/>
</dbReference>
<feature type="compositionally biased region" description="Basic and acidic residues" evidence="1">
    <location>
        <begin position="20"/>
        <end position="46"/>
    </location>
</feature>
<feature type="compositionally biased region" description="Basic and acidic residues" evidence="1">
    <location>
        <begin position="421"/>
        <end position="436"/>
    </location>
</feature>
<dbReference type="InterPro" id="IPR003323">
    <property type="entry name" value="OTU_dom"/>
</dbReference>
<dbReference type="GO" id="GO:0004843">
    <property type="term" value="F:cysteine-type deubiquitinase activity"/>
    <property type="evidence" value="ECO:0007669"/>
    <property type="project" value="TreeGrafter"/>
</dbReference>
<dbReference type="Pfam" id="PF02338">
    <property type="entry name" value="OTU"/>
    <property type="match status" value="1"/>
</dbReference>
<feature type="compositionally biased region" description="Polar residues" evidence="1">
    <location>
        <begin position="501"/>
        <end position="511"/>
    </location>
</feature>
<gene>
    <name evidence="3" type="ORF">PROFUN_02233</name>
</gene>
<feature type="compositionally biased region" description="Basic and acidic residues" evidence="1">
    <location>
        <begin position="447"/>
        <end position="462"/>
    </location>
</feature>
<feature type="region of interest" description="Disordered" evidence="1">
    <location>
        <begin position="243"/>
        <end position="326"/>
    </location>
</feature>
<organism evidence="3 4">
    <name type="scientific">Planoprotostelium fungivorum</name>
    <dbReference type="NCBI Taxonomy" id="1890364"/>
    <lineage>
        <taxon>Eukaryota</taxon>
        <taxon>Amoebozoa</taxon>
        <taxon>Evosea</taxon>
        <taxon>Variosea</taxon>
        <taxon>Cavosteliida</taxon>
        <taxon>Cavosteliaceae</taxon>
        <taxon>Planoprotostelium</taxon>
    </lineage>
</organism>
<dbReference type="STRING" id="1890364.A0A2P6NYC4"/>
<dbReference type="PANTHER" id="PTHR12419">
    <property type="entry name" value="OTU DOMAIN CONTAINING PROTEIN"/>
    <property type="match status" value="1"/>
</dbReference>
<evidence type="ECO:0000256" key="1">
    <source>
        <dbReference type="SAM" id="MobiDB-lite"/>
    </source>
</evidence>
<feature type="region of interest" description="Disordered" evidence="1">
    <location>
        <begin position="411"/>
        <end position="485"/>
    </location>
</feature>
<dbReference type="InParanoid" id="A0A2P6NYC4"/>